<dbReference type="PANTHER" id="PTHR46203:SF1">
    <property type="entry name" value="MITOCHONDRIAL TRANSLATION RELEASE FACTOR IN RESCUE"/>
    <property type="match status" value="1"/>
</dbReference>
<organism evidence="7 9">
    <name type="scientific">Patella caerulea</name>
    <name type="common">Rayed Mediterranean limpet</name>
    <dbReference type="NCBI Taxonomy" id="87958"/>
    <lineage>
        <taxon>Eukaryota</taxon>
        <taxon>Metazoa</taxon>
        <taxon>Spiralia</taxon>
        <taxon>Lophotrochozoa</taxon>
        <taxon>Mollusca</taxon>
        <taxon>Gastropoda</taxon>
        <taxon>Patellogastropoda</taxon>
        <taxon>Patelloidea</taxon>
        <taxon>Patellidae</taxon>
        <taxon>Patella</taxon>
    </lineage>
</organism>
<keyword evidence="3" id="KW-0809">Transit peptide</keyword>
<evidence type="ECO:0000313" key="8">
    <source>
        <dbReference type="EMBL" id="KAK6190632.1"/>
    </source>
</evidence>
<proteinExistence type="inferred from homology"/>
<dbReference type="AlphaFoldDB" id="A0AAN8PSG9"/>
<evidence type="ECO:0000313" key="7">
    <source>
        <dbReference type="EMBL" id="KAK6183747.1"/>
    </source>
</evidence>
<name>A0AAN8PSG9_PATCE</name>
<dbReference type="Gene3D" id="3.30.160.20">
    <property type="match status" value="1"/>
</dbReference>
<reference evidence="7 9" key="1">
    <citation type="submission" date="2024-01" db="EMBL/GenBank/DDBJ databases">
        <title>The genome of the rayed Mediterranean limpet Patella caerulea (Linnaeus, 1758).</title>
        <authorList>
            <person name="Anh-Thu Weber A."/>
            <person name="Halstead-Nussloch G."/>
        </authorList>
    </citation>
    <scope>NUCLEOTIDE SEQUENCE [LARGE SCALE GENOMIC DNA]</scope>
    <source>
        <strain evidence="7">AATW-2023a</strain>
        <tissue evidence="7">Whole specimen</tissue>
    </source>
</reference>
<dbReference type="EMBL" id="JAZGQO010000002">
    <property type="protein sequence ID" value="KAK6190632.1"/>
    <property type="molecule type" value="Genomic_DNA"/>
</dbReference>
<dbReference type="InterPro" id="IPR000352">
    <property type="entry name" value="Pep_chain_release_fac_I"/>
</dbReference>
<dbReference type="Pfam" id="PF00472">
    <property type="entry name" value="RF-1"/>
    <property type="match status" value="1"/>
</dbReference>
<evidence type="ECO:0000256" key="4">
    <source>
        <dbReference type="ARBA" id="ARBA00023128"/>
    </source>
</evidence>
<evidence type="ECO:0000256" key="3">
    <source>
        <dbReference type="ARBA" id="ARBA00022946"/>
    </source>
</evidence>
<feature type="region of interest" description="Disordered" evidence="5">
    <location>
        <begin position="134"/>
        <end position="168"/>
    </location>
</feature>
<dbReference type="Proteomes" id="UP001347796">
    <property type="component" value="Unassembled WGS sequence"/>
</dbReference>
<keyword evidence="4" id="KW-0496">Mitochondrion</keyword>
<feature type="compositionally biased region" description="Basic and acidic residues" evidence="5">
    <location>
        <begin position="154"/>
        <end position="168"/>
    </location>
</feature>
<keyword evidence="9" id="KW-1185">Reference proteome</keyword>
<evidence type="ECO:0000256" key="5">
    <source>
        <dbReference type="SAM" id="MobiDB-lite"/>
    </source>
</evidence>
<dbReference type="GO" id="GO:0003747">
    <property type="term" value="F:translation release factor activity"/>
    <property type="evidence" value="ECO:0007669"/>
    <property type="project" value="InterPro"/>
</dbReference>
<evidence type="ECO:0000259" key="6">
    <source>
        <dbReference type="Pfam" id="PF00472"/>
    </source>
</evidence>
<evidence type="ECO:0000256" key="1">
    <source>
        <dbReference type="ARBA" id="ARBA00004173"/>
    </source>
</evidence>
<dbReference type="InterPro" id="IPR045853">
    <property type="entry name" value="Pep_chain_release_fac_I_sf"/>
</dbReference>
<dbReference type="InterPro" id="IPR052405">
    <property type="entry name" value="Mito_Transl_Release_Factor"/>
</dbReference>
<dbReference type="EMBL" id="JAZGQO010000006">
    <property type="protein sequence ID" value="KAK6183747.1"/>
    <property type="molecule type" value="Genomic_DNA"/>
</dbReference>
<dbReference type="GO" id="GO:0005739">
    <property type="term" value="C:mitochondrion"/>
    <property type="evidence" value="ECO:0007669"/>
    <property type="project" value="UniProtKB-SubCell"/>
</dbReference>
<dbReference type="PANTHER" id="PTHR46203">
    <property type="entry name" value="PROBABLE PEPTIDE CHAIN RELEASE FACTOR C12ORF65"/>
    <property type="match status" value="1"/>
</dbReference>
<dbReference type="SUPFAM" id="SSF75620">
    <property type="entry name" value="Release factor"/>
    <property type="match status" value="1"/>
</dbReference>
<evidence type="ECO:0000313" key="9">
    <source>
        <dbReference type="Proteomes" id="UP001347796"/>
    </source>
</evidence>
<feature type="domain" description="Prokaryotic-type class I peptide chain release factors" evidence="6">
    <location>
        <begin position="60"/>
        <end position="158"/>
    </location>
</feature>
<comment type="subcellular location">
    <subcellularLocation>
        <location evidence="1">Mitochondrion</location>
    </subcellularLocation>
</comment>
<sequence length="168" mass="19690">MIAIWRTHQFIITNYISKYLLCNVYADRVCRRTNNVLAKIQTLQFIPRCYLSKKTHKFPDILESDLEEQFVRGSGPGGQNVNKTSNNCVLKHKPTGIVVKCHESRLLATNREMARQKLIEKLDVLYNGENSFAAKQRREDSQKRSVTKQKNKKRLEMKMEFKEREGLE</sequence>
<comment type="caution">
    <text evidence="7">The sequence shown here is derived from an EMBL/GenBank/DDBJ whole genome shotgun (WGS) entry which is preliminary data.</text>
</comment>
<comment type="similarity">
    <text evidence="2">Belongs to the prokaryotic/mitochondrial release factor family.</text>
</comment>
<accession>A0AAN8PSG9</accession>
<gene>
    <name evidence="8" type="ORF">SNE40_002455</name>
    <name evidence="7" type="ORF">SNE40_006353</name>
</gene>
<protein>
    <recommendedName>
        <fullName evidence="6">Prokaryotic-type class I peptide chain release factors domain-containing protein</fullName>
    </recommendedName>
</protein>
<evidence type="ECO:0000256" key="2">
    <source>
        <dbReference type="ARBA" id="ARBA00010835"/>
    </source>
</evidence>